<keyword evidence="3" id="KW-1185">Reference proteome</keyword>
<evidence type="ECO:0000259" key="1">
    <source>
        <dbReference type="Pfam" id="PF13349"/>
    </source>
</evidence>
<protein>
    <submittedName>
        <fullName evidence="2">DUF4097 family beta strand repeat-containing protein</fullName>
    </submittedName>
</protein>
<accession>A0ABV5J6Y3</accession>
<dbReference type="Proteomes" id="UP001589654">
    <property type="component" value="Unassembled WGS sequence"/>
</dbReference>
<dbReference type="Pfam" id="PF13349">
    <property type="entry name" value="DUF4097"/>
    <property type="match status" value="1"/>
</dbReference>
<proteinExistence type="predicted"/>
<gene>
    <name evidence="2" type="ORF">ACFFUR_12235</name>
</gene>
<reference evidence="2 3" key="1">
    <citation type="submission" date="2024-09" db="EMBL/GenBank/DDBJ databases">
        <authorList>
            <person name="Sun Q."/>
            <person name="Mori K."/>
        </authorList>
    </citation>
    <scope>NUCLEOTIDE SEQUENCE [LARGE SCALE GENOMIC DNA]</scope>
    <source>
        <strain evidence="2 3">CECT 7682</strain>
    </source>
</reference>
<organism evidence="2 3">
    <name type="scientific">Echinicola jeungdonensis</name>
    <dbReference type="NCBI Taxonomy" id="709343"/>
    <lineage>
        <taxon>Bacteria</taxon>
        <taxon>Pseudomonadati</taxon>
        <taxon>Bacteroidota</taxon>
        <taxon>Cytophagia</taxon>
        <taxon>Cytophagales</taxon>
        <taxon>Cyclobacteriaceae</taxon>
        <taxon>Echinicola</taxon>
    </lineage>
</organism>
<evidence type="ECO:0000313" key="2">
    <source>
        <dbReference type="EMBL" id="MFB9212578.1"/>
    </source>
</evidence>
<evidence type="ECO:0000313" key="3">
    <source>
        <dbReference type="Proteomes" id="UP001589654"/>
    </source>
</evidence>
<name>A0ABV5J6Y3_9BACT</name>
<dbReference type="EMBL" id="JBHMEW010000062">
    <property type="protein sequence ID" value="MFB9212578.1"/>
    <property type="molecule type" value="Genomic_DNA"/>
</dbReference>
<comment type="caution">
    <text evidence="2">The sequence shown here is derived from an EMBL/GenBank/DDBJ whole genome shotgun (WGS) entry which is preliminary data.</text>
</comment>
<dbReference type="RefSeq" id="WP_290249360.1">
    <property type="nucleotide sequence ID" value="NZ_JAUFQT010000002.1"/>
</dbReference>
<feature type="domain" description="DUF4097" evidence="1">
    <location>
        <begin position="110"/>
        <end position="320"/>
    </location>
</feature>
<dbReference type="InterPro" id="IPR025164">
    <property type="entry name" value="Toastrack_DUF4097"/>
</dbReference>
<sequence>MRHPKAMHNRCFSSLYWLLLIPLWSLINSCNNGPKHAITNIQKELDGISKVEINGGPLEVSYEGDANRSNFFLNAYFESANKEVPGIEYSIVDDLLIISFDISGNFPGWLSNNKGFISLAGPKNVKLVIKNGSGPVFVKNVDHKEIIINTGSGKMEVSNLSGNKIHLSAGSGKINGENVAADMEITVRSGHGKLENLKGSIKGEVSSGYLELNQVDGKVDGKVSSGKMKLQNVSSLGNLKVSSGSIQVENGGLGSSTFLECSSGSIHIQTDDDLSNFNFYLKASSGSVKVGNQKDGDKLEIDNGAPETVNGNVSSGSIRILN</sequence>